<reference evidence="4 5" key="1">
    <citation type="submission" date="2018-07" db="EMBL/GenBank/DDBJ databases">
        <title>Genome sequences of Haloplanus sp. CBA1112.</title>
        <authorList>
            <person name="Kim Y.B."/>
            <person name="Roh S.W."/>
        </authorList>
    </citation>
    <scope>NUCLEOTIDE SEQUENCE [LARGE SCALE GENOMIC DNA]</scope>
    <source>
        <strain evidence="4 5">CBA1112</strain>
    </source>
</reference>
<keyword evidence="6" id="KW-1185">Reference proteome</keyword>
<dbReference type="Gene3D" id="3.40.50.620">
    <property type="entry name" value="HUPs"/>
    <property type="match status" value="1"/>
</dbReference>
<accession>A0A345EFC3</accession>
<dbReference type="AlphaFoldDB" id="A0A345E5K8"/>
<dbReference type="Proteomes" id="UP000252985">
    <property type="component" value="Chromosome"/>
</dbReference>
<dbReference type="GeneID" id="37288142"/>
<dbReference type="OrthoDB" id="105697at2157"/>
<dbReference type="Proteomes" id="UP000253273">
    <property type="component" value="Chromosome"/>
</dbReference>
<gene>
    <name evidence="4" type="ORF">DU484_14150</name>
    <name evidence="3" type="ORF">DU500_14180</name>
</gene>
<dbReference type="PANTHER" id="PTHR46268:SF24">
    <property type="entry name" value="UNIVERSAL STRESS PROTEIN"/>
    <property type="match status" value="1"/>
</dbReference>
<dbReference type="KEGG" id="haj:DU500_14180"/>
<dbReference type="RefSeq" id="WP_114586607.1">
    <property type="nucleotide sequence ID" value="NZ_CP031148.1"/>
</dbReference>
<proteinExistence type="inferred from homology"/>
<evidence type="ECO:0000313" key="4">
    <source>
        <dbReference type="EMBL" id="AXG10895.1"/>
    </source>
</evidence>
<dbReference type="Pfam" id="PF00582">
    <property type="entry name" value="Usp"/>
    <property type="match status" value="1"/>
</dbReference>
<dbReference type="EMBL" id="CP031150">
    <property type="protein sequence ID" value="AXG07480.1"/>
    <property type="molecule type" value="Genomic_DNA"/>
</dbReference>
<feature type="domain" description="UspA" evidence="2">
    <location>
        <begin position="1"/>
        <end position="139"/>
    </location>
</feature>
<sequence length="139" mass="14726">MVARVLVPVDDSEMAMRALRHALDTFPDAEITVLHVSGGPSPMMGAATDLALSDDFEEAAEERASDALDRARAIAAEYDAEVTTEVRVGPPARIIVDAAADFDAVVLGSHSGSLSERLFVGNVAEKVVRRSPVPVTVVR</sequence>
<evidence type="ECO:0000256" key="1">
    <source>
        <dbReference type="ARBA" id="ARBA00008791"/>
    </source>
</evidence>
<dbReference type="SUPFAM" id="SSF52402">
    <property type="entry name" value="Adenine nucleotide alpha hydrolases-like"/>
    <property type="match status" value="1"/>
</dbReference>
<evidence type="ECO:0000259" key="2">
    <source>
        <dbReference type="Pfam" id="PF00582"/>
    </source>
</evidence>
<dbReference type="InterPro" id="IPR006015">
    <property type="entry name" value="Universal_stress_UspA"/>
</dbReference>
<protein>
    <submittedName>
        <fullName evidence="3">Universal stress protein</fullName>
    </submittedName>
</protein>
<dbReference type="KEGG" id="haq:DU484_14150"/>
<evidence type="ECO:0000313" key="5">
    <source>
        <dbReference type="Proteomes" id="UP000252985"/>
    </source>
</evidence>
<evidence type="ECO:0000313" key="3">
    <source>
        <dbReference type="EMBL" id="AXG07480.1"/>
    </source>
</evidence>
<comment type="similarity">
    <text evidence="1">Belongs to the universal stress protein A family.</text>
</comment>
<dbReference type="InterPro" id="IPR014729">
    <property type="entry name" value="Rossmann-like_a/b/a_fold"/>
</dbReference>
<dbReference type="InterPro" id="IPR006016">
    <property type="entry name" value="UspA"/>
</dbReference>
<dbReference type="PRINTS" id="PR01438">
    <property type="entry name" value="UNVRSLSTRESS"/>
</dbReference>
<dbReference type="EMBL" id="CP031148">
    <property type="protein sequence ID" value="AXG10895.1"/>
    <property type="molecule type" value="Genomic_DNA"/>
</dbReference>
<accession>A0A345E5K8</accession>
<dbReference type="CDD" id="cd00293">
    <property type="entry name" value="USP-like"/>
    <property type="match status" value="1"/>
</dbReference>
<organism evidence="3 6">
    <name type="scientific">Haloplanus rubicundus</name>
    <dbReference type="NCBI Taxonomy" id="1547898"/>
    <lineage>
        <taxon>Archaea</taxon>
        <taxon>Methanobacteriati</taxon>
        <taxon>Methanobacteriota</taxon>
        <taxon>Stenosarchaea group</taxon>
        <taxon>Halobacteria</taxon>
        <taxon>Halobacteriales</taxon>
        <taxon>Haloferacaceae</taxon>
        <taxon>Haloplanus</taxon>
    </lineage>
</organism>
<reference evidence="3 6" key="2">
    <citation type="submission" date="2018-07" db="EMBL/GenBank/DDBJ databases">
        <title>Genome sequences of Haloplanus sp. CBA1113.</title>
        <authorList>
            <person name="Kim Y.B."/>
            <person name="Roh S.W."/>
        </authorList>
    </citation>
    <scope>NUCLEOTIDE SEQUENCE [LARGE SCALE GENOMIC DNA]</scope>
    <source>
        <strain evidence="3 6">CBA1113</strain>
    </source>
</reference>
<name>A0A345E5K8_9EURY</name>
<evidence type="ECO:0000313" key="6">
    <source>
        <dbReference type="Proteomes" id="UP000253273"/>
    </source>
</evidence>
<dbReference type="PANTHER" id="PTHR46268">
    <property type="entry name" value="STRESS RESPONSE PROTEIN NHAX"/>
    <property type="match status" value="1"/>
</dbReference>